<dbReference type="Gene3D" id="6.10.140.1460">
    <property type="match status" value="1"/>
</dbReference>
<evidence type="ECO:0000256" key="9">
    <source>
        <dbReference type="ARBA" id="ARBA00022964"/>
    </source>
</evidence>
<keyword evidence="6" id="KW-0479">Metal-binding</keyword>
<keyword evidence="7" id="KW-0256">Endoplasmic reticulum</keyword>
<evidence type="ECO:0000256" key="13">
    <source>
        <dbReference type="SAM" id="SignalP"/>
    </source>
</evidence>
<evidence type="ECO:0000256" key="8">
    <source>
        <dbReference type="ARBA" id="ARBA00022896"/>
    </source>
</evidence>
<dbReference type="SMART" id="SM00702">
    <property type="entry name" value="P4Hc"/>
    <property type="match status" value="1"/>
</dbReference>
<feature type="domain" description="Fe2OG dioxygenase" evidence="14">
    <location>
        <begin position="403"/>
        <end position="511"/>
    </location>
</feature>
<organism evidence="15">
    <name type="scientific">Clastoptera arizonana</name>
    <name type="common">Arizona spittle bug</name>
    <dbReference type="NCBI Taxonomy" id="38151"/>
    <lineage>
        <taxon>Eukaryota</taxon>
        <taxon>Metazoa</taxon>
        <taxon>Ecdysozoa</taxon>
        <taxon>Arthropoda</taxon>
        <taxon>Hexapoda</taxon>
        <taxon>Insecta</taxon>
        <taxon>Pterygota</taxon>
        <taxon>Neoptera</taxon>
        <taxon>Paraneoptera</taxon>
        <taxon>Hemiptera</taxon>
        <taxon>Auchenorrhyncha</taxon>
        <taxon>Cercopoidea</taxon>
        <taxon>Clastopteridae</taxon>
        <taxon>Clastoptera</taxon>
    </lineage>
</organism>
<evidence type="ECO:0000256" key="3">
    <source>
        <dbReference type="ARBA" id="ARBA00004319"/>
    </source>
</evidence>
<dbReference type="Pfam" id="PF08336">
    <property type="entry name" value="P4Ha_N"/>
    <property type="match status" value="1"/>
</dbReference>
<dbReference type="PANTHER" id="PTHR10869">
    <property type="entry name" value="PROLYL 4-HYDROXYLASE ALPHA SUBUNIT"/>
    <property type="match status" value="1"/>
</dbReference>
<evidence type="ECO:0000256" key="11">
    <source>
        <dbReference type="ARBA" id="ARBA00023004"/>
    </source>
</evidence>
<dbReference type="Pfam" id="PF13640">
    <property type="entry name" value="2OG-FeII_Oxy_3"/>
    <property type="match status" value="1"/>
</dbReference>
<protein>
    <recommendedName>
        <fullName evidence="5">procollagen-proline 4-dioxygenase</fullName>
        <ecNumber evidence="5">1.14.11.2</ecNumber>
    </recommendedName>
</protein>
<evidence type="ECO:0000256" key="4">
    <source>
        <dbReference type="ARBA" id="ARBA00006511"/>
    </source>
</evidence>
<dbReference type="InterPro" id="IPR005123">
    <property type="entry name" value="Oxoglu/Fe-dep_dioxygenase_dom"/>
</dbReference>
<feature type="signal peptide" evidence="13">
    <location>
        <begin position="1"/>
        <end position="20"/>
    </location>
</feature>
<reference evidence="15" key="1">
    <citation type="submission" date="2015-12" db="EMBL/GenBank/DDBJ databases">
        <title>De novo transcriptome assembly of four potential Pierce s Disease insect vectors from Arizona vineyards.</title>
        <authorList>
            <person name="Tassone E.E."/>
        </authorList>
    </citation>
    <scope>NUCLEOTIDE SEQUENCE</scope>
</reference>
<dbReference type="EMBL" id="GEDC01019014">
    <property type="protein sequence ID" value="JAS18284.1"/>
    <property type="molecule type" value="Transcribed_RNA"/>
</dbReference>
<evidence type="ECO:0000259" key="14">
    <source>
        <dbReference type="PROSITE" id="PS51471"/>
    </source>
</evidence>
<evidence type="ECO:0000256" key="2">
    <source>
        <dbReference type="ARBA" id="ARBA00002035"/>
    </source>
</evidence>
<dbReference type="AlphaFoldDB" id="A0A1B6CXX7"/>
<dbReference type="SUPFAM" id="SSF48452">
    <property type="entry name" value="TPR-like"/>
    <property type="match status" value="1"/>
</dbReference>
<dbReference type="InterPro" id="IPR006620">
    <property type="entry name" value="Pro_4_hyd_alph"/>
</dbReference>
<dbReference type="GO" id="GO:0004656">
    <property type="term" value="F:procollagen-proline 4-dioxygenase activity"/>
    <property type="evidence" value="ECO:0007669"/>
    <property type="project" value="UniProtKB-EC"/>
</dbReference>
<dbReference type="FunFam" id="2.60.120.620:FF:000001">
    <property type="entry name" value="Prolyl 4-hydroxylase subunit alpha 2"/>
    <property type="match status" value="1"/>
</dbReference>
<dbReference type="PANTHER" id="PTHR10869:SF244">
    <property type="entry name" value="PROLYL 4-HYDROXYLASE SUBUNIT ALPHA-2"/>
    <property type="match status" value="1"/>
</dbReference>
<evidence type="ECO:0000256" key="6">
    <source>
        <dbReference type="ARBA" id="ARBA00022723"/>
    </source>
</evidence>
<dbReference type="GO" id="GO:0005788">
    <property type="term" value="C:endoplasmic reticulum lumen"/>
    <property type="evidence" value="ECO:0007669"/>
    <property type="project" value="UniProtKB-SubCell"/>
</dbReference>
<evidence type="ECO:0000256" key="7">
    <source>
        <dbReference type="ARBA" id="ARBA00022824"/>
    </source>
</evidence>
<dbReference type="PROSITE" id="PS51471">
    <property type="entry name" value="FE2OG_OXY"/>
    <property type="match status" value="1"/>
</dbReference>
<comment type="subcellular location">
    <subcellularLocation>
        <location evidence="3">Endoplasmic reticulum lumen</location>
    </subcellularLocation>
</comment>
<name>A0A1B6CXX7_9HEMI</name>
<dbReference type="GO" id="GO:0031418">
    <property type="term" value="F:L-ascorbic acid binding"/>
    <property type="evidence" value="ECO:0007669"/>
    <property type="project" value="UniProtKB-KW"/>
</dbReference>
<dbReference type="InterPro" id="IPR013547">
    <property type="entry name" value="P4H_N"/>
</dbReference>
<evidence type="ECO:0000256" key="1">
    <source>
        <dbReference type="ARBA" id="ARBA00001961"/>
    </source>
</evidence>
<dbReference type="Pfam" id="PF23558">
    <property type="entry name" value="TPR_P4H"/>
    <property type="match status" value="1"/>
</dbReference>
<dbReference type="EC" id="1.14.11.2" evidence="5"/>
<keyword evidence="13" id="KW-0732">Signal</keyword>
<accession>A0A1B6CXX7</accession>
<evidence type="ECO:0000256" key="12">
    <source>
        <dbReference type="ARBA" id="ARBA00023180"/>
    </source>
</evidence>
<keyword evidence="12" id="KW-0325">Glycoprotein</keyword>
<evidence type="ECO:0000256" key="5">
    <source>
        <dbReference type="ARBA" id="ARBA00012269"/>
    </source>
</evidence>
<comment type="cofactor">
    <cofactor evidence="1">
        <name>L-ascorbate</name>
        <dbReference type="ChEBI" id="CHEBI:38290"/>
    </cofactor>
</comment>
<dbReference type="Gene3D" id="1.25.40.10">
    <property type="entry name" value="Tetratricopeptide repeat domain"/>
    <property type="match status" value="1"/>
</dbReference>
<dbReference type="GO" id="GO:0005506">
    <property type="term" value="F:iron ion binding"/>
    <property type="evidence" value="ECO:0007669"/>
    <property type="project" value="InterPro"/>
</dbReference>
<dbReference type="InterPro" id="IPR011990">
    <property type="entry name" value="TPR-like_helical_dom_sf"/>
</dbReference>
<sequence>MELWLNVCFVLVVVTSFGNGELYTALVDMEELLGTEATLIRTLENYIKEQEYRVHLLKKRLADYHHEHEVASQDISNYLANPINAYLLLKRLTSDWKQTVTLLNDDLAQEVGRNMSMYREVLKFPTEEDLTGAAVALMRLQDTYKLETTSIARGELNGIQYSTQLSAGDCFELGRLSYNQQDFYHTVLWMTEALDRQEKERNNTQIERWEILEYLAYSTYMQGNVKSALQMTDELLTLVPTHQRALSNKVYYLDAIEKNVAPLNFNGKPLYKATDELPEREVYEMLCRNAISPHEHIKAQLKCRYVHHNNPFLLIAPLKEEEAYLNPRILLYRQVIYDSEMDVFKKMAHPRLKRATVQNYKTGNLEVAHYRISKSAWLKEEEHPAIARISRRVEDITGLSTSTAEELQVVNYGIGGHYEPHFDFARKEETNAFKNLGTGNRIATVLFYMSEVQQGGATVFPALRLSLWPEKGTAAFWFNLHSNGEGDYLTRHAACPVLAGSKWVSNKWLHEQGQEFLRPCDKDDVPIQS</sequence>
<comment type="similarity">
    <text evidence="4">Belongs to the P4HA family.</text>
</comment>
<dbReference type="FunFam" id="1.25.40.10:FF:000006">
    <property type="entry name" value="Prolyl 4-hydroxylase subunit alpha 2"/>
    <property type="match status" value="1"/>
</dbReference>
<keyword evidence="8" id="KW-0847">Vitamin C</keyword>
<comment type="function">
    <text evidence="2">Catalyzes the post-translational formation of 4-hydroxyproline in -Xaa-Pro-Gly- sequences in collagens and other proteins.</text>
</comment>
<dbReference type="Gene3D" id="2.60.120.620">
    <property type="entry name" value="q2cbj1_9rhob like domain"/>
    <property type="match status" value="1"/>
</dbReference>
<feature type="chain" id="PRO_5008580754" description="procollagen-proline 4-dioxygenase" evidence="13">
    <location>
        <begin position="21"/>
        <end position="529"/>
    </location>
</feature>
<keyword evidence="10" id="KW-0560">Oxidoreductase</keyword>
<dbReference type="InterPro" id="IPR059068">
    <property type="entry name" value="TPR_P4H"/>
</dbReference>
<keyword evidence="9" id="KW-0223">Dioxygenase</keyword>
<dbReference type="InterPro" id="IPR044862">
    <property type="entry name" value="Pro_4_hyd_alph_FE2OG_OXY"/>
</dbReference>
<keyword evidence="11" id="KW-0408">Iron</keyword>
<evidence type="ECO:0000256" key="10">
    <source>
        <dbReference type="ARBA" id="ARBA00023002"/>
    </source>
</evidence>
<evidence type="ECO:0000313" key="15">
    <source>
        <dbReference type="EMBL" id="JAS18284.1"/>
    </source>
</evidence>
<dbReference type="InterPro" id="IPR045054">
    <property type="entry name" value="P4HA-like"/>
</dbReference>
<proteinExistence type="inferred from homology"/>
<gene>
    <name evidence="15" type="ORF">g.16220</name>
</gene>